<name>A0A2W4XJV1_9CYAN</name>
<organism evidence="3 4">
    <name type="scientific">Phormidesmis priestleyi</name>
    <dbReference type="NCBI Taxonomy" id="268141"/>
    <lineage>
        <taxon>Bacteria</taxon>
        <taxon>Bacillati</taxon>
        <taxon>Cyanobacteriota</taxon>
        <taxon>Cyanophyceae</taxon>
        <taxon>Leptolyngbyales</taxon>
        <taxon>Leptolyngbyaceae</taxon>
        <taxon>Phormidesmis</taxon>
    </lineage>
</organism>
<evidence type="ECO:0000313" key="3">
    <source>
        <dbReference type="EMBL" id="PZO56367.1"/>
    </source>
</evidence>
<protein>
    <submittedName>
        <fullName evidence="3">Glycosyl transferase</fullName>
    </submittedName>
</protein>
<dbReference type="AlphaFoldDB" id="A0A2W4XJV1"/>
<feature type="domain" description="Glycosyltransferase 2-like" evidence="2">
    <location>
        <begin position="30"/>
        <end position="165"/>
    </location>
</feature>
<feature type="compositionally biased region" description="Polar residues" evidence="1">
    <location>
        <begin position="1"/>
        <end position="10"/>
    </location>
</feature>
<reference evidence="4" key="1">
    <citation type="submission" date="2018-04" db="EMBL/GenBank/DDBJ databases">
        <authorList>
            <person name="Cornet L."/>
        </authorList>
    </citation>
    <scope>NUCLEOTIDE SEQUENCE [LARGE SCALE GENOMIC DNA]</scope>
</reference>
<dbReference type="Pfam" id="PF00535">
    <property type="entry name" value="Glycos_transf_2"/>
    <property type="match status" value="1"/>
</dbReference>
<dbReference type="NCBIfam" id="NF038302">
    <property type="entry name" value="EPS_HpsE"/>
    <property type="match status" value="1"/>
</dbReference>
<evidence type="ECO:0000313" key="4">
    <source>
        <dbReference type="Proteomes" id="UP000249794"/>
    </source>
</evidence>
<keyword evidence="3" id="KW-0808">Transferase</keyword>
<dbReference type="SUPFAM" id="SSF53448">
    <property type="entry name" value="Nucleotide-diphospho-sugar transferases"/>
    <property type="match status" value="1"/>
</dbReference>
<dbReference type="GO" id="GO:0016740">
    <property type="term" value="F:transferase activity"/>
    <property type="evidence" value="ECO:0007669"/>
    <property type="project" value="UniProtKB-KW"/>
</dbReference>
<dbReference type="CDD" id="cd00761">
    <property type="entry name" value="Glyco_tranf_GTA_type"/>
    <property type="match status" value="1"/>
</dbReference>
<evidence type="ECO:0000256" key="1">
    <source>
        <dbReference type="SAM" id="MobiDB-lite"/>
    </source>
</evidence>
<accession>A0A2W4XJV1</accession>
<sequence>MPSSQPNADFTASLDDRPPAQSSDSLSDFSVAICTYNGAERIGKVIKCLSAQVGTENFNWEIIVVDNNSSDKTREIVEHYQPTGIGKVPLRYHFEPKQGLAFARQKAVEESHSELIGFLDDDNLPEPEWVANAFAFAQERPKAGAFGSRIFGEFETKPPENFDRIAAFLALTDRGNQPLFYYSSKKILPPGAGLVIRKQAWLENVPKSCFLQGRVAGYQLPGEDLEAVLHIQSAGWEIWYNPDMILWHCIPHWRLTPEYLLKLCQTIGLSRFYTRMLSVPKWLRPLAAIAYMVSDLVKIVTHLIKYNNRLGSDIIALCELRLYLNSLISPLYLLRKQLGL</sequence>
<dbReference type="PANTHER" id="PTHR43685">
    <property type="entry name" value="GLYCOSYLTRANSFERASE"/>
    <property type="match status" value="1"/>
</dbReference>
<dbReference type="Proteomes" id="UP000249794">
    <property type="component" value="Unassembled WGS sequence"/>
</dbReference>
<dbReference type="PANTHER" id="PTHR43685:SF3">
    <property type="entry name" value="SLR2126 PROTEIN"/>
    <property type="match status" value="1"/>
</dbReference>
<dbReference type="InterPro" id="IPR029044">
    <property type="entry name" value="Nucleotide-diphossugar_trans"/>
</dbReference>
<reference evidence="3 4" key="2">
    <citation type="submission" date="2018-06" db="EMBL/GenBank/DDBJ databases">
        <title>Metagenomic assembly of (sub)arctic Cyanobacteria and their associated microbiome from non-axenic cultures.</title>
        <authorList>
            <person name="Baurain D."/>
        </authorList>
    </citation>
    <scope>NUCLEOTIDE SEQUENCE [LARGE SCALE GENOMIC DNA]</scope>
    <source>
        <strain evidence="3">ULC027bin1</strain>
    </source>
</reference>
<dbReference type="Gene3D" id="3.90.550.10">
    <property type="entry name" value="Spore Coat Polysaccharide Biosynthesis Protein SpsA, Chain A"/>
    <property type="match status" value="1"/>
</dbReference>
<feature type="region of interest" description="Disordered" evidence="1">
    <location>
        <begin position="1"/>
        <end position="25"/>
    </location>
</feature>
<comment type="caution">
    <text evidence="3">The sequence shown here is derived from an EMBL/GenBank/DDBJ whole genome shotgun (WGS) entry which is preliminary data.</text>
</comment>
<dbReference type="EMBL" id="QBMP01000073">
    <property type="protein sequence ID" value="PZO56367.1"/>
    <property type="molecule type" value="Genomic_DNA"/>
</dbReference>
<gene>
    <name evidence="3" type="ORF">DCF15_08845</name>
</gene>
<evidence type="ECO:0000259" key="2">
    <source>
        <dbReference type="Pfam" id="PF00535"/>
    </source>
</evidence>
<dbReference type="InterPro" id="IPR050834">
    <property type="entry name" value="Glycosyltransf_2"/>
</dbReference>
<proteinExistence type="predicted"/>
<dbReference type="InterPro" id="IPR001173">
    <property type="entry name" value="Glyco_trans_2-like"/>
</dbReference>